<dbReference type="RefSeq" id="WP_233723692.1">
    <property type="nucleotide sequence ID" value="NZ_JAJVCN010000001.1"/>
</dbReference>
<dbReference type="PANTHER" id="PTHR37031:SF2">
    <property type="entry name" value="PHOD-LIKE PHOSPHATASE METALLOPHOSPHATASE DOMAIN-CONTAINING PROTEIN"/>
    <property type="match status" value="1"/>
</dbReference>
<name>A0ABS8Z514_9PSEU</name>
<accession>A0ABS8Z514</accession>
<dbReference type="InterPro" id="IPR018946">
    <property type="entry name" value="PhoD-like_MPP"/>
</dbReference>
<feature type="domain" description="PhoD-like phosphatase metallophosphatase" evidence="1">
    <location>
        <begin position="121"/>
        <end position="441"/>
    </location>
</feature>
<dbReference type="Pfam" id="PF25077">
    <property type="entry name" value="DUF7800"/>
    <property type="match status" value="1"/>
</dbReference>
<protein>
    <submittedName>
        <fullName evidence="3">Alkaline phosphatase family protein</fullName>
    </submittedName>
</protein>
<dbReference type="InterPro" id="IPR029052">
    <property type="entry name" value="Metallo-depent_PP-like"/>
</dbReference>
<evidence type="ECO:0000313" key="3">
    <source>
        <dbReference type="EMBL" id="MCE7002512.1"/>
    </source>
</evidence>
<dbReference type="Gene3D" id="3.60.21.70">
    <property type="entry name" value="PhoD-like phosphatase"/>
    <property type="match status" value="1"/>
</dbReference>
<dbReference type="PANTHER" id="PTHR37031">
    <property type="entry name" value="METALLOPHOSPHATASE BINDING DOMAIN PROTEIN"/>
    <property type="match status" value="1"/>
</dbReference>
<dbReference type="Pfam" id="PF09423">
    <property type="entry name" value="PhoD"/>
    <property type="match status" value="1"/>
</dbReference>
<evidence type="ECO:0000313" key="4">
    <source>
        <dbReference type="Proteomes" id="UP001521150"/>
    </source>
</evidence>
<dbReference type="Proteomes" id="UP001521150">
    <property type="component" value="Unassembled WGS sequence"/>
</dbReference>
<comment type="caution">
    <text evidence="3">The sequence shown here is derived from an EMBL/GenBank/DDBJ whole genome shotgun (WGS) entry which is preliminary data.</text>
</comment>
<dbReference type="CDD" id="cd07389">
    <property type="entry name" value="MPP_PhoD"/>
    <property type="match status" value="1"/>
</dbReference>
<feature type="domain" description="DUF7800" evidence="2">
    <location>
        <begin position="1"/>
        <end position="78"/>
    </location>
</feature>
<organism evidence="3 4">
    <name type="scientific">Kibdelosporangium philippinense</name>
    <dbReference type="NCBI Taxonomy" id="211113"/>
    <lineage>
        <taxon>Bacteria</taxon>
        <taxon>Bacillati</taxon>
        <taxon>Actinomycetota</taxon>
        <taxon>Actinomycetes</taxon>
        <taxon>Pseudonocardiales</taxon>
        <taxon>Pseudonocardiaceae</taxon>
        <taxon>Kibdelosporangium</taxon>
    </lineage>
</organism>
<gene>
    <name evidence="3" type="ORF">LWC34_06660</name>
</gene>
<dbReference type="EMBL" id="JAJVCN010000001">
    <property type="protein sequence ID" value="MCE7002512.1"/>
    <property type="molecule type" value="Genomic_DNA"/>
</dbReference>
<proteinExistence type="predicted"/>
<dbReference type="SUPFAM" id="SSF56300">
    <property type="entry name" value="Metallo-dependent phosphatases"/>
    <property type="match status" value="1"/>
</dbReference>
<dbReference type="InterPro" id="IPR038607">
    <property type="entry name" value="PhoD-like_sf"/>
</dbReference>
<reference evidence="3 4" key="1">
    <citation type="submission" date="2021-12" db="EMBL/GenBank/DDBJ databases">
        <title>Genome sequence of Kibdelosporangium philippinense ATCC 49844.</title>
        <authorList>
            <person name="Fedorov E.A."/>
            <person name="Omeragic M."/>
            <person name="Shalygina K.F."/>
            <person name="Maclea K.S."/>
        </authorList>
    </citation>
    <scope>NUCLEOTIDE SEQUENCE [LARGE SCALE GENOMIC DNA]</scope>
    <source>
        <strain evidence="3 4">ATCC 49844</strain>
    </source>
</reference>
<evidence type="ECO:0000259" key="1">
    <source>
        <dbReference type="Pfam" id="PF09423"/>
    </source>
</evidence>
<sequence>MTALVLGPVLRHVDASSATIWVQTDGPCMVTIAGCSAKTFQVSGHHYALIVVTGFTPGAPYEVSIDGTQVWPEPGLPASRIPAISDDFTMIFGSCRMPDSDDPEEQRRLGTDALAAYAQRMSKQDPAEWPDSLVLLGDQLYADETSKATRQWIIDRRGDSEPEGVADFEEYVHLYREAWSTPVVRWLMSTVPTSMIFDDHDVIDDWNTSAAWRAQMAGTDWWAEREISAIASYWVYQHLGNLHPDELATDTTYAQVRAAEDATEVLREFARAAIEESDGRKTTRWSFRRDFGRVRLLMIDTRAGRILSGGRRSLVSDDEFDWIEANAEGSYDHLLIGSSLPWLMPHAISAMQAANEATSAKPGLSGRIAEKIRQAGDLEHWPAFKSSFDRLTRLVQRSASGSAATVCVLSGDVHHLYAAEARFDAPVNAKVYQLVCSPMHNSVPRFFHPLFRLGWSRGLAVLLGKRSLRPHVKWNKIAGPYMTNALATLRISGRKAVVELEKAGADGLTSLTTIQLSD</sequence>
<keyword evidence="4" id="KW-1185">Reference proteome</keyword>
<evidence type="ECO:0000259" key="2">
    <source>
        <dbReference type="Pfam" id="PF25077"/>
    </source>
</evidence>
<dbReference type="InterPro" id="IPR056702">
    <property type="entry name" value="DUF7800"/>
</dbReference>